<keyword evidence="2" id="KW-1185">Reference proteome</keyword>
<feature type="non-terminal residue" evidence="1">
    <location>
        <position position="241"/>
    </location>
</feature>
<dbReference type="OrthoDB" id="2506909at2759"/>
<organism evidence="1 2">
    <name type="scientific">Puccinia striiformis f. sp. tritici PST-78</name>
    <dbReference type="NCBI Taxonomy" id="1165861"/>
    <lineage>
        <taxon>Eukaryota</taxon>
        <taxon>Fungi</taxon>
        <taxon>Dikarya</taxon>
        <taxon>Basidiomycota</taxon>
        <taxon>Pucciniomycotina</taxon>
        <taxon>Pucciniomycetes</taxon>
        <taxon>Pucciniales</taxon>
        <taxon>Pucciniaceae</taxon>
        <taxon>Puccinia</taxon>
    </lineage>
</organism>
<reference evidence="2" key="1">
    <citation type="submission" date="2014-03" db="EMBL/GenBank/DDBJ databases">
        <title>The Genome Sequence of Puccinia striiformis f. sp. tritici PST-78.</title>
        <authorList>
            <consortium name="The Broad Institute Genome Sequencing Platform"/>
            <person name="Cuomo C."/>
            <person name="Hulbert S."/>
            <person name="Chen X."/>
            <person name="Walker B."/>
            <person name="Young S.K."/>
            <person name="Zeng Q."/>
            <person name="Gargeya S."/>
            <person name="Fitzgerald M."/>
            <person name="Haas B."/>
            <person name="Abouelleil A."/>
            <person name="Alvarado L."/>
            <person name="Arachchi H.M."/>
            <person name="Berlin A.M."/>
            <person name="Chapman S.B."/>
            <person name="Goldberg J."/>
            <person name="Griggs A."/>
            <person name="Gujja S."/>
            <person name="Hansen M."/>
            <person name="Howarth C."/>
            <person name="Imamovic A."/>
            <person name="Larimer J."/>
            <person name="McCowan C."/>
            <person name="Montmayeur A."/>
            <person name="Murphy C."/>
            <person name="Neiman D."/>
            <person name="Pearson M."/>
            <person name="Priest M."/>
            <person name="Roberts A."/>
            <person name="Saif S."/>
            <person name="Shea T."/>
            <person name="Sisk P."/>
            <person name="Sykes S."/>
            <person name="Wortman J."/>
            <person name="Nusbaum C."/>
            <person name="Birren B."/>
        </authorList>
    </citation>
    <scope>NUCLEOTIDE SEQUENCE [LARGE SCALE GENOMIC DNA]</scope>
    <source>
        <strain evidence="2">race PST-78</strain>
    </source>
</reference>
<comment type="caution">
    <text evidence="1">The sequence shown here is derived from an EMBL/GenBank/DDBJ whole genome shotgun (WGS) entry which is preliminary data.</text>
</comment>
<dbReference type="AlphaFoldDB" id="A0A0L0UNG4"/>
<dbReference type="STRING" id="1165861.A0A0L0UNG4"/>
<accession>A0A0L0UNG4</accession>
<name>A0A0L0UNG4_9BASI</name>
<gene>
    <name evidence="1" type="ORF">PSTG_18023</name>
</gene>
<sequence length="241" mass="27458">MSNVLLSLVHELKLRWLPGVTIPTLTYPSGLLVKVALIAAVCDLPAIRKLIGYASHSAEMFCSFCYLPQSRNQDLDHAAWSVRTIKGHKAESKAWKSATTHTERKELFKAFGVRWSILNELSYWDPTKFTVEIVLELKDKKPVEYDVPVNEDYFDGDHYEQLREDERYYATTNNSGINLHSLQDALMEIDKDIQAINDSSEDPCVFSSKDLSKIRWVIKHTQIPSWLNRPSPIFGDASAGK</sequence>
<dbReference type="EMBL" id="AJIL01001460">
    <property type="protein sequence ID" value="KNE88568.1"/>
    <property type="molecule type" value="Genomic_DNA"/>
</dbReference>
<proteinExistence type="predicted"/>
<dbReference type="Proteomes" id="UP000054564">
    <property type="component" value="Unassembled WGS sequence"/>
</dbReference>
<protein>
    <submittedName>
        <fullName evidence="1">Uncharacterized protein</fullName>
    </submittedName>
</protein>
<evidence type="ECO:0000313" key="2">
    <source>
        <dbReference type="Proteomes" id="UP000054564"/>
    </source>
</evidence>
<evidence type="ECO:0000313" key="1">
    <source>
        <dbReference type="EMBL" id="KNE88568.1"/>
    </source>
</evidence>